<keyword evidence="1" id="KW-0433">Leucine-rich repeat</keyword>
<dbReference type="Gene3D" id="3.80.10.10">
    <property type="entry name" value="Ribonuclease Inhibitor"/>
    <property type="match status" value="2"/>
</dbReference>
<evidence type="ECO:0000256" key="2">
    <source>
        <dbReference type="ARBA" id="ARBA00022737"/>
    </source>
</evidence>
<name>A0ABP1GSU1_9EUKA</name>
<protein>
    <recommendedName>
        <fullName evidence="3">Leucine-rich repeat and WD repeat-containing protein 1 LRR domain-containing protein</fullName>
    </recommendedName>
</protein>
<sequence>MNQMKQKSEHQSEQDEYNSCMTLKYKNKVQNGELKIINSKKLTNLEFIQNFKIRKLELIGCRDIIPKLKSSSIQEFTICYSDIIQNFDDIQLENVEILTVQGNEKLKNCSFDRFKQLKHLDISSSYIDISNLNFMLPKLRIQKLRNNQIKDIFTLSNLVNLEELDLSGNEDIDIDPLQSLKQLIKLQLSFCCLQSVQQLSLLSTLVELDVSENKNINLLALQYLVKLKKLDISNTNTNNIDVLQPLYYLEELNISNNEIADINALKYFSNLIAINISQIKAQNIEILLQLKHLKELDLTKNPDIDFQPLQQMVQLQRLNLSLNKLSNISFLSGLINLQHLILSNNQNLDITPLQYLVNLTNLVLSQCKISDISSLRTLINLEVLEIAENEINDIHHLQDLVKLTTLHLQYNCIKNINILKQFKCLKTLYLSRNQGIDLTPLQYLTQLTKLMLNYCDLHEIFALRPLVNLEYLSVSGNQIYYFYPIRDLDADVYVHGNLIVESSDYFTFFKKDISQFNTKQPTKQQMQLAQKMKTVDTTTQCIRDIINKCKHFQLMKQIGKDKLVCLKVKQHEISMSLTSKAVQLFSLLDEHKVCQ</sequence>
<dbReference type="Pfam" id="PF23211">
    <property type="entry name" value="LRR_LRWD1"/>
    <property type="match status" value="1"/>
</dbReference>
<evidence type="ECO:0000256" key="1">
    <source>
        <dbReference type="ARBA" id="ARBA00022614"/>
    </source>
</evidence>
<evidence type="ECO:0000313" key="4">
    <source>
        <dbReference type="EMBL" id="CAL5978913.1"/>
    </source>
</evidence>
<evidence type="ECO:0000313" key="5">
    <source>
        <dbReference type="Proteomes" id="UP001642409"/>
    </source>
</evidence>
<feature type="domain" description="Leucine-rich repeat and WD repeat-containing protein 1 LRR" evidence="3">
    <location>
        <begin position="90"/>
        <end position="173"/>
    </location>
</feature>
<dbReference type="PANTHER" id="PTHR46652">
    <property type="entry name" value="LEUCINE-RICH REPEAT AND IQ DOMAIN-CONTAINING PROTEIN 1-RELATED"/>
    <property type="match status" value="1"/>
</dbReference>
<dbReference type="InterPro" id="IPR001611">
    <property type="entry name" value="Leu-rich_rpt"/>
</dbReference>
<dbReference type="PANTHER" id="PTHR46652:SF3">
    <property type="entry name" value="LEUCINE-RICH REPEAT-CONTAINING PROTEIN 9"/>
    <property type="match status" value="1"/>
</dbReference>
<reference evidence="4 5" key="1">
    <citation type="submission" date="2024-07" db="EMBL/GenBank/DDBJ databases">
        <authorList>
            <person name="Akdeniz Z."/>
        </authorList>
    </citation>
    <scope>NUCLEOTIDE SEQUENCE [LARGE SCALE GENOMIC DNA]</scope>
</reference>
<comment type="caution">
    <text evidence="4">The sequence shown here is derived from an EMBL/GenBank/DDBJ whole genome shotgun (WGS) entry which is preliminary data.</text>
</comment>
<dbReference type="InterPro" id="IPR056363">
    <property type="entry name" value="LRR_LRWD1_dom"/>
</dbReference>
<dbReference type="Proteomes" id="UP001642409">
    <property type="component" value="Unassembled WGS sequence"/>
</dbReference>
<keyword evidence="5" id="KW-1185">Reference proteome</keyword>
<dbReference type="InterPro" id="IPR032675">
    <property type="entry name" value="LRR_dom_sf"/>
</dbReference>
<dbReference type="Pfam" id="PF12799">
    <property type="entry name" value="LRR_4"/>
    <property type="match status" value="1"/>
</dbReference>
<organism evidence="4 5">
    <name type="scientific">Hexamita inflata</name>
    <dbReference type="NCBI Taxonomy" id="28002"/>
    <lineage>
        <taxon>Eukaryota</taxon>
        <taxon>Metamonada</taxon>
        <taxon>Diplomonadida</taxon>
        <taxon>Hexamitidae</taxon>
        <taxon>Hexamitinae</taxon>
        <taxon>Hexamita</taxon>
    </lineage>
</organism>
<dbReference type="PROSITE" id="PS51450">
    <property type="entry name" value="LRR"/>
    <property type="match status" value="8"/>
</dbReference>
<evidence type="ECO:0000259" key="3">
    <source>
        <dbReference type="Pfam" id="PF23211"/>
    </source>
</evidence>
<gene>
    <name evidence="4" type="ORF">HINF_LOCUS5060</name>
</gene>
<dbReference type="InterPro" id="IPR050836">
    <property type="entry name" value="SDS22/Internalin_LRR"/>
</dbReference>
<proteinExistence type="predicted"/>
<dbReference type="SMART" id="SM00365">
    <property type="entry name" value="LRR_SD22"/>
    <property type="match status" value="8"/>
</dbReference>
<dbReference type="InterPro" id="IPR025875">
    <property type="entry name" value="Leu-rich_rpt_4"/>
</dbReference>
<dbReference type="SUPFAM" id="SSF52058">
    <property type="entry name" value="L domain-like"/>
    <property type="match status" value="2"/>
</dbReference>
<keyword evidence="2" id="KW-0677">Repeat</keyword>
<dbReference type="EMBL" id="CAXDID020000009">
    <property type="protein sequence ID" value="CAL5978913.1"/>
    <property type="molecule type" value="Genomic_DNA"/>
</dbReference>
<accession>A0ABP1GSU1</accession>